<sequence length="138" mass="15084">MCAPQLARQTEEEIEKALPAINDDVEDNGPNEIPDINDPMAHSDCSFGCKNKNKISNKKSVSVKFKDIIRASNQLSRKSRKLKKPQDCNFDEVSSSKASLSSATGLGSSSEEIAKTIDVGRMLGYKLQGAERCGSKNY</sequence>
<dbReference type="Proteomes" id="UP001055811">
    <property type="component" value="Linkage Group LG01"/>
</dbReference>
<evidence type="ECO:0000313" key="2">
    <source>
        <dbReference type="Proteomes" id="UP001055811"/>
    </source>
</evidence>
<evidence type="ECO:0000313" key="1">
    <source>
        <dbReference type="EMBL" id="KAI3792182.1"/>
    </source>
</evidence>
<reference evidence="1 2" key="2">
    <citation type="journal article" date="2022" name="Mol. Ecol. Resour.">
        <title>The genomes of chicory, endive, great burdock and yacon provide insights into Asteraceae paleo-polyploidization history and plant inulin production.</title>
        <authorList>
            <person name="Fan W."/>
            <person name="Wang S."/>
            <person name="Wang H."/>
            <person name="Wang A."/>
            <person name="Jiang F."/>
            <person name="Liu H."/>
            <person name="Zhao H."/>
            <person name="Xu D."/>
            <person name="Zhang Y."/>
        </authorList>
    </citation>
    <scope>NUCLEOTIDE SEQUENCE [LARGE SCALE GENOMIC DNA]</scope>
    <source>
        <strain evidence="2">cv. Punajuju</strain>
        <tissue evidence="1">Leaves</tissue>
    </source>
</reference>
<organism evidence="1 2">
    <name type="scientific">Cichorium intybus</name>
    <name type="common">Chicory</name>
    <dbReference type="NCBI Taxonomy" id="13427"/>
    <lineage>
        <taxon>Eukaryota</taxon>
        <taxon>Viridiplantae</taxon>
        <taxon>Streptophyta</taxon>
        <taxon>Embryophyta</taxon>
        <taxon>Tracheophyta</taxon>
        <taxon>Spermatophyta</taxon>
        <taxon>Magnoliopsida</taxon>
        <taxon>eudicotyledons</taxon>
        <taxon>Gunneridae</taxon>
        <taxon>Pentapetalae</taxon>
        <taxon>asterids</taxon>
        <taxon>campanulids</taxon>
        <taxon>Asterales</taxon>
        <taxon>Asteraceae</taxon>
        <taxon>Cichorioideae</taxon>
        <taxon>Cichorieae</taxon>
        <taxon>Cichoriinae</taxon>
        <taxon>Cichorium</taxon>
    </lineage>
</organism>
<proteinExistence type="predicted"/>
<keyword evidence="2" id="KW-1185">Reference proteome</keyword>
<comment type="caution">
    <text evidence="1">The sequence shown here is derived from an EMBL/GenBank/DDBJ whole genome shotgun (WGS) entry which is preliminary data.</text>
</comment>
<reference evidence="2" key="1">
    <citation type="journal article" date="2022" name="Mol. Ecol. Resour.">
        <title>The genomes of chicory, endive, great burdock and yacon provide insights into Asteraceae palaeo-polyploidization history and plant inulin production.</title>
        <authorList>
            <person name="Fan W."/>
            <person name="Wang S."/>
            <person name="Wang H."/>
            <person name="Wang A."/>
            <person name="Jiang F."/>
            <person name="Liu H."/>
            <person name="Zhao H."/>
            <person name="Xu D."/>
            <person name="Zhang Y."/>
        </authorList>
    </citation>
    <scope>NUCLEOTIDE SEQUENCE [LARGE SCALE GENOMIC DNA]</scope>
    <source>
        <strain evidence="2">cv. Punajuju</strain>
    </source>
</reference>
<dbReference type="EMBL" id="CM042009">
    <property type="protein sequence ID" value="KAI3792182.1"/>
    <property type="molecule type" value="Genomic_DNA"/>
</dbReference>
<name>A0ACB9H9F8_CICIN</name>
<gene>
    <name evidence="1" type="ORF">L2E82_06053</name>
</gene>
<protein>
    <submittedName>
        <fullName evidence="1">Uncharacterized protein</fullName>
    </submittedName>
</protein>
<accession>A0ACB9H9F8</accession>